<evidence type="ECO:0000256" key="6">
    <source>
        <dbReference type="ARBA" id="ARBA00022989"/>
    </source>
</evidence>
<dbReference type="PANTHER" id="PTHR34702:SF1">
    <property type="entry name" value="NA(+)_H(+) ANTIPORTER SUBUNIT F"/>
    <property type="match status" value="1"/>
</dbReference>
<feature type="transmembrane region" description="Helical" evidence="8">
    <location>
        <begin position="35"/>
        <end position="55"/>
    </location>
</feature>
<dbReference type="AlphaFoldDB" id="A0A1H7D0Z2"/>
<gene>
    <name evidence="9" type="ORF">SAMN05443287_111116</name>
</gene>
<keyword evidence="7 8" id="KW-0472">Membrane</keyword>
<dbReference type="RefSeq" id="WP_092382443.1">
    <property type="nucleotide sequence ID" value="NZ_BOPI01000010.1"/>
</dbReference>
<evidence type="ECO:0000256" key="3">
    <source>
        <dbReference type="ARBA" id="ARBA00022448"/>
    </source>
</evidence>
<dbReference type="PANTHER" id="PTHR34702">
    <property type="entry name" value="NA(+)/H(+) ANTIPORTER SUBUNIT F1"/>
    <property type="match status" value="1"/>
</dbReference>
<accession>A0A1H7D0Z2</accession>
<keyword evidence="3" id="KW-0813">Transport</keyword>
<evidence type="ECO:0000256" key="2">
    <source>
        <dbReference type="ARBA" id="ARBA00009212"/>
    </source>
</evidence>
<keyword evidence="10" id="KW-1185">Reference proteome</keyword>
<evidence type="ECO:0000256" key="8">
    <source>
        <dbReference type="SAM" id="Phobius"/>
    </source>
</evidence>
<dbReference type="STRING" id="1144548.SAMN05443287_111116"/>
<dbReference type="GO" id="GO:0005886">
    <property type="term" value="C:plasma membrane"/>
    <property type="evidence" value="ECO:0007669"/>
    <property type="project" value="UniProtKB-SubCell"/>
</dbReference>
<evidence type="ECO:0000313" key="10">
    <source>
        <dbReference type="Proteomes" id="UP000198707"/>
    </source>
</evidence>
<feature type="transmembrane region" description="Helical" evidence="8">
    <location>
        <begin position="61"/>
        <end position="83"/>
    </location>
</feature>
<keyword evidence="6 8" id="KW-1133">Transmembrane helix</keyword>
<evidence type="ECO:0000256" key="4">
    <source>
        <dbReference type="ARBA" id="ARBA00022475"/>
    </source>
</evidence>
<comment type="subcellular location">
    <subcellularLocation>
        <location evidence="1">Cell membrane</location>
        <topology evidence="1">Multi-pass membrane protein</topology>
    </subcellularLocation>
</comment>
<protein>
    <submittedName>
        <fullName evidence="9">Multicomponent Na+:H+ antiporter subunit F</fullName>
    </submittedName>
</protein>
<evidence type="ECO:0000256" key="7">
    <source>
        <dbReference type="ARBA" id="ARBA00023136"/>
    </source>
</evidence>
<dbReference type="Proteomes" id="UP000198707">
    <property type="component" value="Unassembled WGS sequence"/>
</dbReference>
<evidence type="ECO:0000256" key="1">
    <source>
        <dbReference type="ARBA" id="ARBA00004651"/>
    </source>
</evidence>
<dbReference type="EMBL" id="FNYV01000011">
    <property type="protein sequence ID" value="SEJ95603.1"/>
    <property type="molecule type" value="Genomic_DNA"/>
</dbReference>
<evidence type="ECO:0000256" key="5">
    <source>
        <dbReference type="ARBA" id="ARBA00022692"/>
    </source>
</evidence>
<dbReference type="InterPro" id="IPR007208">
    <property type="entry name" value="MrpF/PhaF-like"/>
</dbReference>
<evidence type="ECO:0000313" key="9">
    <source>
        <dbReference type="EMBL" id="SEJ95603.1"/>
    </source>
</evidence>
<feature type="transmembrane region" description="Helical" evidence="8">
    <location>
        <begin position="6"/>
        <end position="26"/>
    </location>
</feature>
<organism evidence="9 10">
    <name type="scientific">Micromonospora phaseoli</name>
    <dbReference type="NCBI Taxonomy" id="1144548"/>
    <lineage>
        <taxon>Bacteria</taxon>
        <taxon>Bacillati</taxon>
        <taxon>Actinomycetota</taxon>
        <taxon>Actinomycetes</taxon>
        <taxon>Micromonosporales</taxon>
        <taxon>Micromonosporaceae</taxon>
        <taxon>Micromonospora</taxon>
    </lineage>
</organism>
<sequence>MVRILLDMVLVVLVGSMAVVVVRLVIGPTDADRAAALDLGFFVFLAALAVLAARLDAPDLLDLVLLGTLVSFLATVAMARLVLRRQR</sequence>
<proteinExistence type="inferred from homology"/>
<dbReference type="Pfam" id="PF04066">
    <property type="entry name" value="MrpF_PhaF"/>
    <property type="match status" value="1"/>
</dbReference>
<reference evidence="10" key="1">
    <citation type="submission" date="2016-10" db="EMBL/GenBank/DDBJ databases">
        <authorList>
            <person name="Varghese N."/>
            <person name="Submissions S."/>
        </authorList>
    </citation>
    <scope>NUCLEOTIDE SEQUENCE [LARGE SCALE GENOMIC DNA]</scope>
    <source>
        <strain evidence="10">CGMCC 4.7038</strain>
    </source>
</reference>
<keyword evidence="4" id="KW-1003">Cell membrane</keyword>
<dbReference type="GO" id="GO:0015385">
    <property type="term" value="F:sodium:proton antiporter activity"/>
    <property type="evidence" value="ECO:0007669"/>
    <property type="project" value="TreeGrafter"/>
</dbReference>
<keyword evidence="5 8" id="KW-0812">Transmembrane</keyword>
<comment type="similarity">
    <text evidence="2">Belongs to the CPA3 antiporters (TC 2.A.63) subunit F family.</text>
</comment>
<name>A0A1H7D0Z2_9ACTN</name>